<protein>
    <recommendedName>
        <fullName evidence="3">DUF4249 domain-containing protein</fullName>
    </recommendedName>
</protein>
<gene>
    <name evidence="1" type="ORF">JCM18694_24040</name>
</gene>
<dbReference type="RefSeq" id="WP_146142052.1">
    <property type="nucleotide sequence ID" value="NZ_BLAU01000001.1"/>
</dbReference>
<evidence type="ECO:0000313" key="1">
    <source>
        <dbReference type="EMBL" id="GET22158.1"/>
    </source>
</evidence>
<name>A0ABQ0ZL83_9BACT</name>
<dbReference type="InterPro" id="IPR025345">
    <property type="entry name" value="DUF4249"/>
</dbReference>
<sequence>MKQSQRKYVLGVIAIFMVMGGLHRCVEPFTPQIKKYSNLLVVDGTLTNEVGTQVITVSRSSNYNDAEFIAENGCTVTVQDDEGNIYSYAGKGNGKYEAEFYQGDLQYGRAYMLRVIANDGEVFESDYQTLRPAPPIDSVTAVYEPRITLEDPDGLKGYQFFVSTSDPGGNTRYYRWSMEETWEYHAPFTVAYMWDGALHDFSFPDDRSTCWMTMDVPGIFTGTTRDISEDVLKNVKLNYVSTQSDRLKWRYSLLVREYALSAEAYEFWSGLQKQTQETGGLYESQPYMIKGNITCISNPDVKALGFFSTSGVSEKRIFVNPPSDYVYELPCLGDTITPRNPIEDYPASAYPVYLFKIPLPMGRHTMAAAERRCFDCLERGGTNIRPDFWVY</sequence>
<evidence type="ECO:0008006" key="3">
    <source>
        <dbReference type="Google" id="ProtNLM"/>
    </source>
</evidence>
<dbReference type="Pfam" id="PF14054">
    <property type="entry name" value="DUF4249"/>
    <property type="match status" value="1"/>
</dbReference>
<organism evidence="1 2">
    <name type="scientific">Prolixibacter denitrificans</name>
    <dbReference type="NCBI Taxonomy" id="1541063"/>
    <lineage>
        <taxon>Bacteria</taxon>
        <taxon>Pseudomonadati</taxon>
        <taxon>Bacteroidota</taxon>
        <taxon>Bacteroidia</taxon>
        <taxon>Marinilabiliales</taxon>
        <taxon>Prolixibacteraceae</taxon>
        <taxon>Prolixibacter</taxon>
    </lineage>
</organism>
<evidence type="ECO:0000313" key="2">
    <source>
        <dbReference type="Proteomes" id="UP000396862"/>
    </source>
</evidence>
<keyword evidence="2" id="KW-1185">Reference proteome</keyword>
<dbReference type="Proteomes" id="UP000396862">
    <property type="component" value="Unassembled WGS sequence"/>
</dbReference>
<accession>A0ABQ0ZL83</accession>
<dbReference type="EMBL" id="BLAU01000001">
    <property type="protein sequence ID" value="GET22158.1"/>
    <property type="molecule type" value="Genomic_DNA"/>
</dbReference>
<reference evidence="1 2" key="1">
    <citation type="submission" date="2019-10" db="EMBL/GenBank/DDBJ databases">
        <title>Prolixibacter strains distinguished by the presence of nitrate reductase genes were adept at nitrate-dependent anaerobic corrosion of metallic iron and carbon steel.</title>
        <authorList>
            <person name="Iino T."/>
            <person name="Shono N."/>
            <person name="Ito K."/>
            <person name="Nakamura R."/>
            <person name="Sueoka K."/>
            <person name="Harayama S."/>
            <person name="Ohkuma M."/>
        </authorList>
    </citation>
    <scope>NUCLEOTIDE SEQUENCE [LARGE SCALE GENOMIC DNA]</scope>
    <source>
        <strain evidence="1 2">MIC1-1</strain>
    </source>
</reference>
<proteinExistence type="predicted"/>
<comment type="caution">
    <text evidence="1">The sequence shown here is derived from an EMBL/GenBank/DDBJ whole genome shotgun (WGS) entry which is preliminary data.</text>
</comment>